<reference evidence="6" key="1">
    <citation type="journal article" date="2019" name="Int. J. Syst. Evol. Microbiol.">
        <title>The Global Catalogue of Microorganisms (GCM) 10K type strain sequencing project: providing services to taxonomists for standard genome sequencing and annotation.</title>
        <authorList>
            <consortium name="The Broad Institute Genomics Platform"/>
            <consortium name="The Broad Institute Genome Sequencing Center for Infectious Disease"/>
            <person name="Wu L."/>
            <person name="Ma J."/>
        </authorList>
    </citation>
    <scope>NUCLEOTIDE SEQUENCE [LARGE SCALE GENOMIC DNA]</scope>
    <source>
        <strain evidence="6">KCTC 42498</strain>
    </source>
</reference>
<dbReference type="GO" id="GO:0016787">
    <property type="term" value="F:hydrolase activity"/>
    <property type="evidence" value="ECO:0007669"/>
    <property type="project" value="UniProtKB-KW"/>
</dbReference>
<evidence type="ECO:0000256" key="2">
    <source>
        <dbReference type="ARBA" id="ARBA00022747"/>
    </source>
</evidence>
<evidence type="ECO:0000256" key="1">
    <source>
        <dbReference type="ARBA" id="ARBA00010923"/>
    </source>
</evidence>
<name>A0ABW5IQ87_9BACT</name>
<proteinExistence type="inferred from homology"/>
<accession>A0ABW5IQ87</accession>
<dbReference type="Gene3D" id="1.10.287.1120">
    <property type="entry name" value="Bipartite methylase S protein"/>
    <property type="match status" value="1"/>
</dbReference>
<dbReference type="PANTHER" id="PTHR30408">
    <property type="entry name" value="TYPE-1 RESTRICTION ENZYME ECOKI SPECIFICITY PROTEIN"/>
    <property type="match status" value="1"/>
</dbReference>
<dbReference type="RefSeq" id="WP_377511405.1">
    <property type="nucleotide sequence ID" value="NZ_JBHULU010000022.1"/>
</dbReference>
<dbReference type="GO" id="GO:0004519">
    <property type="term" value="F:endonuclease activity"/>
    <property type="evidence" value="ECO:0007669"/>
    <property type="project" value="UniProtKB-KW"/>
</dbReference>
<comment type="caution">
    <text evidence="5">The sequence shown here is derived from an EMBL/GenBank/DDBJ whole genome shotgun (WGS) entry which is preliminary data.</text>
</comment>
<dbReference type="InterPro" id="IPR000055">
    <property type="entry name" value="Restrct_endonuc_typeI_TRD"/>
</dbReference>
<dbReference type="SUPFAM" id="SSF116734">
    <property type="entry name" value="DNA methylase specificity domain"/>
    <property type="match status" value="2"/>
</dbReference>
<keyword evidence="5" id="KW-0540">Nuclease</keyword>
<comment type="similarity">
    <text evidence="1">Belongs to the type-I restriction system S methylase family.</text>
</comment>
<dbReference type="Gene3D" id="3.90.220.20">
    <property type="entry name" value="DNA methylase specificity domains"/>
    <property type="match status" value="2"/>
</dbReference>
<dbReference type="PANTHER" id="PTHR30408:SF12">
    <property type="entry name" value="TYPE I RESTRICTION ENZYME MJAVIII SPECIFICITY SUBUNIT"/>
    <property type="match status" value="1"/>
</dbReference>
<dbReference type="EMBL" id="JBHULU010000022">
    <property type="protein sequence ID" value="MFD2515827.1"/>
    <property type="molecule type" value="Genomic_DNA"/>
</dbReference>
<keyword evidence="2" id="KW-0680">Restriction system</keyword>
<gene>
    <name evidence="5" type="ORF">ACFSRY_18285</name>
</gene>
<dbReference type="EC" id="3.1.21.-" evidence="5"/>
<keyword evidence="6" id="KW-1185">Reference proteome</keyword>
<keyword evidence="5" id="KW-0378">Hydrolase</keyword>
<sequence length="404" mass="46039">MYNWNTYNLGTLCTKVTSGGTPLRSKKEFYENGKIPWLKTKEVANCRVYNAENKITQLGLEKSSAKLIPPNSVIVAMYGDGETAGRVAINKIPLATNQACCNLIIDSNKADYEFIYYYLLNSYDYLVNLKSGSGQQNLSGAIIKEVEVILPDLPTQRRIAEILSALDDKIELNRRMNQTLEQMAQTLFRQYFVDGIDEENLPEGWKTEPLDEVANFLNGLALQKYKPKDEKHFLPIIKIRELKNGITSSTEKADVNIPSQYIIHDGDILFSWSGTLEADIWCHGDGALNQHLFKVTSDKFPKWFYYYWVKEHLREFQSIAASKATTMGHIKRSHLSEAIVYTSPEEHLSKANNVIAPLLDKIVNCKVEIRRLIKLRDTLLPKLMSGEIDVMQLKTDEQHEPILS</sequence>
<dbReference type="InterPro" id="IPR052021">
    <property type="entry name" value="Type-I_RS_S_subunit"/>
</dbReference>
<feature type="domain" description="Type I restriction modification DNA specificity" evidence="4">
    <location>
        <begin position="202"/>
        <end position="370"/>
    </location>
</feature>
<protein>
    <submittedName>
        <fullName evidence="5">Restriction endonuclease subunit S</fullName>
        <ecNumber evidence="5">3.1.21.-</ecNumber>
    </submittedName>
</protein>
<feature type="domain" description="Type I restriction modification DNA specificity" evidence="4">
    <location>
        <begin position="3"/>
        <end position="182"/>
    </location>
</feature>
<keyword evidence="3" id="KW-0238">DNA-binding</keyword>
<dbReference type="Pfam" id="PF01420">
    <property type="entry name" value="Methylase_S"/>
    <property type="match status" value="2"/>
</dbReference>
<keyword evidence="5" id="KW-0255">Endonuclease</keyword>
<dbReference type="CDD" id="cd17500">
    <property type="entry name" value="RMtype1_S_MmaGORF2198P_TRD1-CR1_like"/>
    <property type="match status" value="1"/>
</dbReference>
<dbReference type="InterPro" id="IPR044946">
    <property type="entry name" value="Restrct_endonuc_typeI_TRD_sf"/>
</dbReference>
<evidence type="ECO:0000313" key="5">
    <source>
        <dbReference type="EMBL" id="MFD2515827.1"/>
    </source>
</evidence>
<dbReference type="Proteomes" id="UP001597544">
    <property type="component" value="Unassembled WGS sequence"/>
</dbReference>
<evidence type="ECO:0000259" key="4">
    <source>
        <dbReference type="Pfam" id="PF01420"/>
    </source>
</evidence>
<organism evidence="5 6">
    <name type="scientific">Pontibacter locisalis</name>
    <dbReference type="NCBI Taxonomy" id="1719035"/>
    <lineage>
        <taxon>Bacteria</taxon>
        <taxon>Pseudomonadati</taxon>
        <taxon>Bacteroidota</taxon>
        <taxon>Cytophagia</taxon>
        <taxon>Cytophagales</taxon>
        <taxon>Hymenobacteraceae</taxon>
        <taxon>Pontibacter</taxon>
    </lineage>
</organism>
<evidence type="ECO:0000256" key="3">
    <source>
        <dbReference type="ARBA" id="ARBA00023125"/>
    </source>
</evidence>
<evidence type="ECO:0000313" key="6">
    <source>
        <dbReference type="Proteomes" id="UP001597544"/>
    </source>
</evidence>